<dbReference type="InterPro" id="IPR041690">
    <property type="entry name" value="Cadherin_5"/>
</dbReference>
<comment type="subcellular location">
    <subcellularLocation>
        <location evidence="1">Secreted</location>
    </subcellularLocation>
</comment>
<dbReference type="PROSITE" id="PS50268">
    <property type="entry name" value="CADHERIN_2"/>
    <property type="match status" value="2"/>
</dbReference>
<dbReference type="EMBL" id="WODC01000005">
    <property type="protein sequence ID" value="MUM77922.1"/>
    <property type="molecule type" value="Genomic_DNA"/>
</dbReference>
<dbReference type="SUPFAM" id="SSF49313">
    <property type="entry name" value="Cadherin-like"/>
    <property type="match status" value="1"/>
</dbReference>
<dbReference type="CDD" id="cd11304">
    <property type="entry name" value="Cadherin_repeat"/>
    <property type="match status" value="1"/>
</dbReference>
<name>A0A7K1KPV3_9BACT</name>
<evidence type="ECO:0000256" key="1">
    <source>
        <dbReference type="ARBA" id="ARBA00004613"/>
    </source>
</evidence>
<comment type="caution">
    <text evidence="4">The sequence shown here is derived from an EMBL/GenBank/DDBJ whole genome shotgun (WGS) entry which is preliminary data.</text>
</comment>
<dbReference type="NCBIfam" id="TIGR01965">
    <property type="entry name" value="VCBS_repeat"/>
    <property type="match status" value="3"/>
</dbReference>
<dbReference type="InterPro" id="IPR011049">
    <property type="entry name" value="Serralysin-like_metalloprot_C"/>
</dbReference>
<dbReference type="Pfam" id="PF00353">
    <property type="entry name" value="HemolysinCabind"/>
    <property type="match status" value="2"/>
</dbReference>
<organism evidence="4 5">
    <name type="scientific">Pseudodesulfovibrio alkaliphilus</name>
    <dbReference type="NCBI Taxonomy" id="2661613"/>
    <lineage>
        <taxon>Bacteria</taxon>
        <taxon>Pseudomonadati</taxon>
        <taxon>Thermodesulfobacteriota</taxon>
        <taxon>Desulfovibrionia</taxon>
        <taxon>Desulfovibrionales</taxon>
        <taxon>Desulfovibrionaceae</taxon>
    </lineage>
</organism>
<sequence length="1611" mass="169061">GTYTFDASSYDYLTEGETHVLKIGYSVSDGDLTDTATLTITVNGTNDAPVAVDDTAALKEKATITGSVADNDYDVDNTAEELTYSLTDPDSAPAGLTFNADGTYTFDASSYDYLTEGETHVLKIGYSVSDGDLTDTATLTITVNGVNDAPELSFTGVDQTHNYVINGSFEDVVIAPGNWAQGHTPEGWTKDAGTRWEVMSGTRDGIIGATDGNNVIDFGVGSEALVISQTIEGLKPGQYVIELDLFDRGSNRGGDDSGNIDVLWDGKAVASFNPGHTAWETGSVIITVGEDDSGTGTLTLRSHDADGYGNVADNVRMFAVTPAVDGEVTVNENSPGGTFVASVVGSDIDSTDLKYSLVDPDGISPFVIDEATGVITVRDGADLDYESETNSYTINVSVSDGDGGETTKTLIINVANVNEAPVAVDDELGTITVTEVVPITVTTPDANVVPAKVKSDWADQGVTVRAMIGNGMDADSWNENEVELGTKPVSFNLNGKAYNYSGLGVKDNMDGGEVDLIDGSHETDTELLAVSFEKPMQSVTVKLSALFGGKDAPFDRPHTEMARVAAFDADGTLLGYKDVPGTPDGLVSVTLDVTDQGYGTPIATVTVMPLANGAGSNNNNSDFLLRGVSGESMAEITGDFLEDETITLEAGVLLANDSDPDGDDLTITEVGNATYGTVSLDGTQIIFVPEANYHGPATFTYTVSDGNGGSSTATVTLNITPVNDAPVVTGETTVTLDEDTTVALDLLANVSDPDGDPLYVVGTPTAEHGTLTQTGDNTWTYTPDPDYNGTDTIAYTVGDGKGGTVAVTVPVTVEPVADPAIISGDTKGSVTEDQLTTVAGQLDIIDPDEGEAAFTPATIEGGDHFGSLDIDANGKWTYTLGNDADPVQSLGKDQKLTDTFTVTSVDGTEQLITITINGTNDAPVAVADTFTVVVAGDAVDTTPVSVAVPHTGDTPNATIADVVQQWEDQGINISAHHGRIKKDGSVELTNKPANLTLALQSPYQQETGGIGIKGGRLDHEVDYKNNELIQVSFETPMSSVEITLSYFYNIPNGEVEKAVVYAYDEKGTLMGTVPVTASSSTGLATITVDAAELNGASIGSLQILPVDNGSKKADNSEFALQGITATPAASSDGAGEVLAGDLTMVDGAYLITAQQLLANDHDIDEGDTLRLASVGDAVGGTVALDTNGNVLFTPNAGFTGQASFSYTVTDQHGAQATATATIQVIKPDMVALDVSGQEVVFVNETTKFTNMLGVYSLDADDKPVDPEIILFDSKNPPTNVLKTFAGDDQIRFFLIPHVTADTVRDTDTLDIIWSNGQWVLSVSRDGKSTYTNIHFDDPNLNPTGEEPGFWSSLLDENGQGVEPSLTNLDQSLEAGLTVEPGDTVEVRMDDEFKGPFLDWFGKEQDSNPYGKGSFDWFDDDDDFDDLVVHVRGTEDGLFIGGDGNDYAFGGEGNDTLKGNAGNDTLVGGSGNNLLVGGPGDDLLIGGSGDDTFNPGSGRDVIRTGDGNDTIIIDPSVLADGGGEITVEDFTVGMDALDLQDGMKVLDITFKDTEELNYAEVLVGKDSEQEQVVIKLLGVTQTSFSDYETAVSPDSHVDDLLKYMIESPSNNQ</sequence>
<keyword evidence="5" id="KW-1185">Reference proteome</keyword>
<dbReference type="NCBIfam" id="NF012211">
    <property type="entry name" value="tand_rpt_95"/>
    <property type="match status" value="4"/>
</dbReference>
<dbReference type="GO" id="GO:0005509">
    <property type="term" value="F:calcium ion binding"/>
    <property type="evidence" value="ECO:0007669"/>
    <property type="project" value="InterPro"/>
</dbReference>
<dbReference type="InterPro" id="IPR050557">
    <property type="entry name" value="RTX_toxin/Mannuronan_C5-epim"/>
</dbReference>
<dbReference type="Gene3D" id="2.60.40.10">
    <property type="entry name" value="Immunoglobulins"/>
    <property type="match status" value="1"/>
</dbReference>
<dbReference type="Gene3D" id="2.60.40.60">
    <property type="entry name" value="Cadherins"/>
    <property type="match status" value="1"/>
</dbReference>
<dbReference type="GO" id="GO:0005576">
    <property type="term" value="C:extracellular region"/>
    <property type="evidence" value="ECO:0007669"/>
    <property type="project" value="UniProtKB-SubCell"/>
</dbReference>
<dbReference type="SMART" id="SM00112">
    <property type="entry name" value="CA"/>
    <property type="match status" value="3"/>
</dbReference>
<reference evidence="4 5" key="1">
    <citation type="submission" date="2019-11" db="EMBL/GenBank/DDBJ databases">
        <title>Pseudodesulfovibrio alkaliphilus, sp. nov., an alkaliphilic sulfate-reducing bacteria from mud volcano of Taman peninsula, Russia.</title>
        <authorList>
            <person name="Frolova A."/>
            <person name="Merkel A.Y."/>
            <person name="Slobodkin A.I."/>
        </authorList>
    </citation>
    <scope>NUCLEOTIDE SEQUENCE [LARGE SCALE GENOMIC DNA]</scope>
    <source>
        <strain evidence="4 5">F-1</strain>
    </source>
</reference>
<dbReference type="Proteomes" id="UP000461162">
    <property type="component" value="Unassembled WGS sequence"/>
</dbReference>
<evidence type="ECO:0000313" key="4">
    <source>
        <dbReference type="EMBL" id="MUM77922.1"/>
    </source>
</evidence>
<dbReference type="PRINTS" id="PR00313">
    <property type="entry name" value="CABNDNGRPT"/>
</dbReference>
<dbReference type="SUPFAM" id="SSF51120">
    <property type="entry name" value="beta-Roll"/>
    <property type="match status" value="1"/>
</dbReference>
<dbReference type="InterPro" id="IPR040853">
    <property type="entry name" value="RapA2_cadherin-like"/>
</dbReference>
<evidence type="ECO:0000256" key="2">
    <source>
        <dbReference type="ARBA" id="ARBA00022525"/>
    </source>
</evidence>
<dbReference type="Gene3D" id="2.60.40.2810">
    <property type="match status" value="2"/>
</dbReference>
<dbReference type="RefSeq" id="WP_155934529.1">
    <property type="nucleotide sequence ID" value="NZ_WODC01000005.1"/>
</dbReference>
<dbReference type="Gene3D" id="2.150.10.10">
    <property type="entry name" value="Serralysin-like metalloprotease, C-terminal"/>
    <property type="match status" value="1"/>
</dbReference>
<evidence type="ECO:0000313" key="5">
    <source>
        <dbReference type="Proteomes" id="UP000461162"/>
    </source>
</evidence>
<feature type="domain" description="Cadherin" evidence="3">
    <location>
        <begin position="322"/>
        <end position="423"/>
    </location>
</feature>
<protein>
    <submittedName>
        <fullName evidence="4">Tandem-95 repeat protein</fullName>
    </submittedName>
</protein>
<dbReference type="InterPro" id="IPR010221">
    <property type="entry name" value="VCBS_dom"/>
</dbReference>
<feature type="domain" description="Cadherin" evidence="3">
    <location>
        <begin position="64"/>
        <end position="152"/>
    </location>
</feature>
<dbReference type="InterPro" id="IPR001343">
    <property type="entry name" value="Hemolysn_Ca-bd"/>
</dbReference>
<accession>A0A7K1KPV3</accession>
<dbReference type="Pfam" id="PF17963">
    <property type="entry name" value="Big_9"/>
    <property type="match status" value="1"/>
</dbReference>
<proteinExistence type="predicted"/>
<feature type="non-terminal residue" evidence="4">
    <location>
        <position position="1"/>
    </location>
</feature>
<dbReference type="PANTHER" id="PTHR38340">
    <property type="entry name" value="S-LAYER PROTEIN"/>
    <property type="match status" value="1"/>
</dbReference>
<dbReference type="Pfam" id="PF17892">
    <property type="entry name" value="Cadherin_5"/>
    <property type="match status" value="2"/>
</dbReference>
<dbReference type="Pfam" id="PF00028">
    <property type="entry name" value="Cadherin"/>
    <property type="match status" value="1"/>
</dbReference>
<gene>
    <name evidence="4" type="ORF">GKC30_09780</name>
</gene>
<dbReference type="Pfam" id="PF17803">
    <property type="entry name" value="Cadherin_4"/>
    <property type="match status" value="1"/>
</dbReference>
<dbReference type="GO" id="GO:0007156">
    <property type="term" value="P:homophilic cell adhesion via plasma membrane adhesion molecules"/>
    <property type="evidence" value="ECO:0007669"/>
    <property type="project" value="InterPro"/>
</dbReference>
<dbReference type="InterPro" id="IPR015919">
    <property type="entry name" value="Cadherin-like_sf"/>
</dbReference>
<dbReference type="InterPro" id="IPR013783">
    <property type="entry name" value="Ig-like_fold"/>
</dbReference>
<dbReference type="InterPro" id="IPR002126">
    <property type="entry name" value="Cadherin-like_dom"/>
</dbReference>
<evidence type="ECO:0000259" key="3">
    <source>
        <dbReference type="PROSITE" id="PS50268"/>
    </source>
</evidence>
<keyword evidence="2" id="KW-0964">Secreted</keyword>
<dbReference type="PANTHER" id="PTHR38340:SF1">
    <property type="entry name" value="S-LAYER PROTEIN"/>
    <property type="match status" value="1"/>
</dbReference>
<dbReference type="GO" id="GO:0016020">
    <property type="term" value="C:membrane"/>
    <property type="evidence" value="ECO:0007669"/>
    <property type="project" value="InterPro"/>
</dbReference>